<dbReference type="GO" id="GO:0000166">
    <property type="term" value="F:nucleotide binding"/>
    <property type="evidence" value="ECO:0007669"/>
    <property type="project" value="UniProtKB-KW"/>
</dbReference>
<dbReference type="InterPro" id="IPR050816">
    <property type="entry name" value="Flavin-dep_Halogenase_NPB"/>
</dbReference>
<dbReference type="SUPFAM" id="SSF51905">
    <property type="entry name" value="FAD/NAD(P)-binding domain"/>
    <property type="match status" value="1"/>
</dbReference>
<dbReference type="InterPro" id="IPR006905">
    <property type="entry name" value="Flavin_halogenase"/>
</dbReference>
<gene>
    <name evidence="3" type="ordered locus">Mmar10_2734</name>
</gene>
<dbReference type="InterPro" id="IPR036188">
    <property type="entry name" value="FAD/NAD-bd_sf"/>
</dbReference>
<dbReference type="EMBL" id="CP000449">
    <property type="protein sequence ID" value="ABI67020.1"/>
    <property type="molecule type" value="Genomic_DNA"/>
</dbReference>
<feature type="binding site" evidence="2">
    <location>
        <position position="344"/>
    </location>
    <ligand>
        <name>L-tryptophan</name>
        <dbReference type="ChEBI" id="CHEBI:57912"/>
    </ligand>
</feature>
<evidence type="ECO:0000256" key="1">
    <source>
        <dbReference type="PIRSR" id="PIRSR011396-1"/>
    </source>
</evidence>
<evidence type="ECO:0000313" key="4">
    <source>
        <dbReference type="Proteomes" id="UP000001964"/>
    </source>
</evidence>
<keyword evidence="2" id="KW-0547">Nucleotide-binding</keyword>
<dbReference type="OrthoDB" id="462203at2"/>
<dbReference type="GO" id="GO:0004497">
    <property type="term" value="F:monooxygenase activity"/>
    <property type="evidence" value="ECO:0007669"/>
    <property type="project" value="InterPro"/>
</dbReference>
<name>Q0AL23_MARMM</name>
<dbReference type="KEGG" id="mmr:Mmar10_2734"/>
<feature type="binding site" evidence="2">
    <location>
        <begin position="14"/>
        <end position="17"/>
    </location>
    <ligand>
        <name>FAD</name>
        <dbReference type="ChEBI" id="CHEBI:57692"/>
    </ligand>
</feature>
<dbReference type="HOGENOM" id="CLU_022247_1_0_5"/>
<evidence type="ECO:0000313" key="3">
    <source>
        <dbReference type="EMBL" id="ABI67020.1"/>
    </source>
</evidence>
<dbReference type="Pfam" id="PF04820">
    <property type="entry name" value="Trp_halogenase"/>
    <property type="match status" value="1"/>
</dbReference>
<feature type="active site" evidence="1">
    <location>
        <position position="79"/>
    </location>
</feature>
<dbReference type="PIRSF" id="PIRSF011396">
    <property type="entry name" value="Trp_halogenase"/>
    <property type="match status" value="1"/>
</dbReference>
<feature type="binding site" evidence="2">
    <location>
        <position position="348"/>
    </location>
    <ligand>
        <name>FAD</name>
        <dbReference type="ChEBI" id="CHEBI:57692"/>
    </ligand>
</feature>
<proteinExistence type="predicted"/>
<keyword evidence="2" id="KW-0285">Flavoprotein</keyword>
<protein>
    <submittedName>
        <fullName evidence="3">Tryptophan halogenase</fullName>
    </submittedName>
</protein>
<dbReference type="eggNOG" id="COG0446">
    <property type="taxonomic scope" value="Bacteria"/>
</dbReference>
<dbReference type="STRING" id="394221.Mmar10_2734"/>
<organism evidence="3 4">
    <name type="scientific">Maricaulis maris (strain MCS10)</name>
    <name type="common">Caulobacter maris</name>
    <dbReference type="NCBI Taxonomy" id="394221"/>
    <lineage>
        <taxon>Bacteria</taxon>
        <taxon>Pseudomonadati</taxon>
        <taxon>Pseudomonadota</taxon>
        <taxon>Alphaproteobacteria</taxon>
        <taxon>Maricaulales</taxon>
        <taxon>Maricaulaceae</taxon>
        <taxon>Maricaulis</taxon>
    </lineage>
</organism>
<dbReference type="Proteomes" id="UP000001964">
    <property type="component" value="Chromosome"/>
</dbReference>
<feature type="binding site" evidence="2">
    <location>
        <position position="79"/>
    </location>
    <ligand>
        <name>7-chloro-L-tryptophan</name>
        <dbReference type="ChEBI" id="CHEBI:58713"/>
    </ligand>
</feature>
<dbReference type="PANTHER" id="PTHR43747:SF4">
    <property type="entry name" value="FLAVIN-DEPENDENT TRYPTOPHAN HALOGENASE"/>
    <property type="match status" value="1"/>
</dbReference>
<dbReference type="AlphaFoldDB" id="Q0AL23"/>
<reference evidence="3 4" key="1">
    <citation type="submission" date="2006-08" db="EMBL/GenBank/DDBJ databases">
        <title>Complete sequence of Maricaulis maris MCS10.</title>
        <authorList>
            <consortium name="US DOE Joint Genome Institute"/>
            <person name="Copeland A."/>
            <person name="Lucas S."/>
            <person name="Lapidus A."/>
            <person name="Barry K."/>
            <person name="Detter J.C."/>
            <person name="Glavina del Rio T."/>
            <person name="Hammon N."/>
            <person name="Israni S."/>
            <person name="Dalin E."/>
            <person name="Tice H."/>
            <person name="Pitluck S."/>
            <person name="Saunders E."/>
            <person name="Brettin T."/>
            <person name="Bruce D."/>
            <person name="Han C."/>
            <person name="Tapia R."/>
            <person name="Gilna P."/>
            <person name="Schmutz J."/>
            <person name="Larimer F."/>
            <person name="Land M."/>
            <person name="Hauser L."/>
            <person name="Kyrpides N."/>
            <person name="Mikhailova N."/>
            <person name="Viollier P."/>
            <person name="Stephens C."/>
            <person name="Richardson P."/>
        </authorList>
    </citation>
    <scope>NUCLEOTIDE SEQUENCE [LARGE SCALE GENOMIC DNA]</scope>
    <source>
        <strain evidence="3 4">MCS10</strain>
    </source>
</reference>
<dbReference type="InterPro" id="IPR033856">
    <property type="entry name" value="Trp_halogen"/>
</dbReference>
<dbReference type="Gene3D" id="3.50.50.60">
    <property type="entry name" value="FAD/NAD(P)-binding domain"/>
    <property type="match status" value="1"/>
</dbReference>
<dbReference type="RefSeq" id="WP_011644664.1">
    <property type="nucleotide sequence ID" value="NC_008347.1"/>
</dbReference>
<accession>Q0AL23</accession>
<evidence type="ECO:0000256" key="2">
    <source>
        <dbReference type="PIRSR" id="PIRSR011396-2"/>
    </source>
</evidence>
<feature type="binding site" evidence="2">
    <location>
        <position position="335"/>
    </location>
    <ligand>
        <name>FAD</name>
        <dbReference type="ChEBI" id="CHEBI:57692"/>
    </ligand>
</feature>
<dbReference type="PANTHER" id="PTHR43747">
    <property type="entry name" value="FAD-BINDING PROTEIN"/>
    <property type="match status" value="1"/>
</dbReference>
<keyword evidence="2" id="KW-0274">FAD</keyword>
<keyword evidence="4" id="KW-1185">Reference proteome</keyword>
<sequence length="504" mass="56071" precursor="true">MKPNRIKSVLIVGGGTAGWMAAAALSRFLGPSLSITLVESDQIATVGVGEATIPQIKHLNAALGIEERDFVARTNGSFKLGIEFIDWHRKGAAYLHNFGSIGLNLQQVPFHHYWLRERSEGATTSLWDYCLNTAAARDMRFAPMEKVGSSPLSGIGYAYHFDATLYGRFLREYAEQRGVSRIEGLIETCRQDPQTGDVSKVCLQDGRELAADLFIDCSGFRGLLIEQALETGYEDWTHWLPCDRAIPVPSSNEAAPIRPYTQSIAHKAGWQWRIPLQHRTGNGHVFSSAHMSEAEATDTLLDNLEGKPLAEPRMIRFVTGRRKQFWNRNVVALGLASGFLEPLESTSIHLVQSGISRLIAMFPDGDIAAADRTEYNRQMVLEYERVRDFIILHYHLNERTDSDFWQDCAAMSVPDSLTAKMDLFRANGRLYHREEDLFTDSSWLQVMLGQGLMPRGYHPIADALPSDQLAGFLGDILKIVGQAAATLPPHADYLARHCPAAADA</sequence>